<accession>G0VED3</accession>
<dbReference type="InParanoid" id="G0VED3"/>
<keyword evidence="3" id="KW-1185">Reference proteome</keyword>
<evidence type="ECO:0008006" key="4">
    <source>
        <dbReference type="Google" id="ProtNLM"/>
    </source>
</evidence>
<dbReference type="OrthoDB" id="4081443at2759"/>
<protein>
    <recommendedName>
        <fullName evidence="4">Protein RMD9, mitochondrial</fullName>
    </recommendedName>
</protein>
<reference evidence="2 3" key="1">
    <citation type="journal article" date="2011" name="Proc. Natl. Acad. Sci. U.S.A.">
        <title>Evolutionary erosion of yeast sex chromosomes by mating-type switching accidents.</title>
        <authorList>
            <person name="Gordon J.L."/>
            <person name="Armisen D."/>
            <person name="Proux-Wera E."/>
            <person name="Oheigeartaigh S.S."/>
            <person name="Byrne K.P."/>
            <person name="Wolfe K.H."/>
        </authorList>
    </citation>
    <scope>NUCLEOTIDE SEQUENCE [LARGE SCALE GENOMIC DNA]</scope>
    <source>
        <strain evidence="3">ATCC 76901 / BCRC 22586 / CBS 4309 / NBRC 1992 / NRRL Y-12630</strain>
    </source>
</reference>
<dbReference type="EMBL" id="HE576755">
    <property type="protein sequence ID" value="CCC69924.1"/>
    <property type="molecule type" value="Genomic_DNA"/>
</dbReference>
<dbReference type="STRING" id="1064592.G0VED3"/>
<gene>
    <name evidence="2" type="primary">NCAS0D03430</name>
    <name evidence="2" type="ordered locus">NCAS_0D03430</name>
</gene>
<dbReference type="GeneID" id="96903530"/>
<evidence type="ECO:0000313" key="2">
    <source>
        <dbReference type="EMBL" id="CCC69924.1"/>
    </source>
</evidence>
<dbReference type="RefSeq" id="XP_003676285.1">
    <property type="nucleotide sequence ID" value="XM_003676237.1"/>
</dbReference>
<proteinExistence type="predicted"/>
<dbReference type="Proteomes" id="UP000001640">
    <property type="component" value="Chromosome 4"/>
</dbReference>
<dbReference type="GO" id="GO:0006413">
    <property type="term" value="P:translational initiation"/>
    <property type="evidence" value="ECO:0007669"/>
    <property type="project" value="EnsemblFungi"/>
</dbReference>
<dbReference type="KEGG" id="ncs:NCAS_0D03430"/>
<dbReference type="GO" id="GO:0070935">
    <property type="term" value="P:3'-UTR-mediated mRNA stabilization"/>
    <property type="evidence" value="ECO:0007669"/>
    <property type="project" value="EnsemblFungi"/>
</dbReference>
<feature type="region of interest" description="Disordered" evidence="1">
    <location>
        <begin position="41"/>
        <end position="71"/>
    </location>
</feature>
<name>G0VED3_NAUCA</name>
<sequence length="628" mass="71867">MLTRSLSVSRARVVNSVLRSSRTQLSLPVLQVISSPSRPLLRFQSSMPDRRSNSRTQYNGNRNAMQKTEVSPDSPWYNLVSAFEDCVFQTLESSRTPIFRVVTRSGSRAPMDHSNPLFWDALNRAMKLYEELLESPELNANMVSRLIHLLHNGLRINRKDRVLLSRKPDYDSSAFSKEVEIFLCDSLRKISDDLLAGKIQIHSYGLMHLLTSFKELMLNEEAVRLWKAGSQKPELETLFMHSRVVGVMLPLLYEEGATFDEIKKLVDISSEVSESIHPNLSIGMIKVSLLAGEGETALETFRKLCEDCKRQVNFGYLVDAHLLFISTSKDLAIANSFFNKAINHEMPYRVKLQVSAVTSFMENIWNETKNFGSVQDVWVKALAFYKEESLGIGIFSSLNKTFLHIFFKNFANDKVEGFKHLSSVIKIYEDIKGIDEPFLNIMLTKCVIWNDSDVIAYMSKNFDLFSIPKTVITYRIFLKVLGSVDNATNEDILQKWYDLMNKEDQSGQRYIANADWAAIRDATLSWTSGKYSKLNTVDPEIKKVEQEKITDGRDILYAKILKTYAPYRRDNKQIAQYTKGMSYFYPNLPKLMEGIRDLDTSDIDIPEYQSLEYNPIDSDTLASLVNNG</sequence>
<organism evidence="2 3">
    <name type="scientific">Naumovozyma castellii</name>
    <name type="common">Yeast</name>
    <name type="synonym">Saccharomyces castellii</name>
    <dbReference type="NCBI Taxonomy" id="27288"/>
    <lineage>
        <taxon>Eukaryota</taxon>
        <taxon>Fungi</taxon>
        <taxon>Dikarya</taxon>
        <taxon>Ascomycota</taxon>
        <taxon>Saccharomycotina</taxon>
        <taxon>Saccharomycetes</taxon>
        <taxon>Saccharomycetales</taxon>
        <taxon>Saccharomycetaceae</taxon>
        <taxon>Naumovozyma</taxon>
    </lineage>
</organism>
<dbReference type="GO" id="GO:0090615">
    <property type="term" value="P:mitochondrial mRNA processing"/>
    <property type="evidence" value="ECO:0007669"/>
    <property type="project" value="EnsemblFungi"/>
</dbReference>
<dbReference type="HOGENOM" id="CLU_019840_0_0_1"/>
<dbReference type="eggNOG" id="ENOG502QUSW">
    <property type="taxonomic scope" value="Eukaryota"/>
</dbReference>
<dbReference type="GO" id="GO:0009060">
    <property type="term" value="P:aerobic respiration"/>
    <property type="evidence" value="ECO:0007669"/>
    <property type="project" value="EnsemblFungi"/>
</dbReference>
<evidence type="ECO:0000256" key="1">
    <source>
        <dbReference type="SAM" id="MobiDB-lite"/>
    </source>
</evidence>
<dbReference type="GO" id="GO:0005739">
    <property type="term" value="C:mitochondrion"/>
    <property type="evidence" value="ECO:0007669"/>
    <property type="project" value="EnsemblFungi"/>
</dbReference>
<evidence type="ECO:0000313" key="3">
    <source>
        <dbReference type="Proteomes" id="UP000001640"/>
    </source>
</evidence>
<feature type="compositionally biased region" description="Polar residues" evidence="1">
    <location>
        <begin position="54"/>
        <end position="71"/>
    </location>
</feature>
<dbReference type="GO" id="GO:1903108">
    <property type="term" value="P:regulation of mitochondrial transcription"/>
    <property type="evidence" value="ECO:0007669"/>
    <property type="project" value="EnsemblFungi"/>
</dbReference>
<reference key="2">
    <citation type="submission" date="2011-08" db="EMBL/GenBank/DDBJ databases">
        <title>Genome sequence of Naumovozyma castellii.</title>
        <authorList>
            <person name="Gordon J.L."/>
            <person name="Armisen D."/>
            <person name="Proux-Wera E."/>
            <person name="OhEigeartaigh S.S."/>
            <person name="Byrne K.P."/>
            <person name="Wolfe K.H."/>
        </authorList>
    </citation>
    <scope>NUCLEOTIDE SEQUENCE</scope>
    <source>
        <strain>Type strain:CBS 4309</strain>
    </source>
</reference>
<dbReference type="AlphaFoldDB" id="G0VED3"/>
<dbReference type="GO" id="GO:0003730">
    <property type="term" value="F:mRNA 3'-UTR binding"/>
    <property type="evidence" value="ECO:0007669"/>
    <property type="project" value="EnsemblFungi"/>
</dbReference>
<dbReference type="OMA" id="DCVFQTL"/>